<dbReference type="InterPro" id="IPR029154">
    <property type="entry name" value="HIBADH-like_NADP-bd"/>
</dbReference>
<evidence type="ECO:0000256" key="3">
    <source>
        <dbReference type="ARBA" id="ARBA00023027"/>
    </source>
</evidence>
<dbReference type="PANTHER" id="PTHR43060">
    <property type="entry name" value="3-HYDROXYISOBUTYRATE DEHYDROGENASE-LIKE 1, MITOCHONDRIAL-RELATED"/>
    <property type="match status" value="1"/>
</dbReference>
<dbReference type="KEGG" id="abaw:D5400_10025"/>
<protein>
    <recommendedName>
        <fullName evidence="8">L-threonate dehydrogenase</fullName>
        <ecNumber evidence="7">1.1.1.411</ecNumber>
    </recommendedName>
</protein>
<sequence length="300" mass="31043">MSRVLLVGLGAMGFGMGQSLLRAGHEVCGHDIDADAMARFAAEGGRTAALGDAASEADIAVLVVVNAAQTEAILFGDDGIAKRLRQGAVVISCATFAPEHAIDFEARLAECGIHYLDAPISGGSARAAEGKLSIMAAGSAEAFDRARPALDAMAETVFELGDKAGPGSAMKIVNQLLAGIHVVSTAEAMAFGIGQGIDPHRMIEVISRSAGSSWMFQNRAPYIADGDYRPHSAVDIFVKDLGIVRDMAQATGLSVTLADAAFARFAQAKEQGLGRIGDVAVAKLYAQEGGIALPDKTTKD</sequence>
<dbReference type="InterPro" id="IPR008927">
    <property type="entry name" value="6-PGluconate_DH-like_C_sf"/>
</dbReference>
<evidence type="ECO:0000256" key="5">
    <source>
        <dbReference type="ARBA" id="ARBA00037062"/>
    </source>
</evidence>
<dbReference type="SUPFAM" id="SSF51735">
    <property type="entry name" value="NAD(P)-binding Rossmann-fold domains"/>
    <property type="match status" value="1"/>
</dbReference>
<feature type="domain" description="6-phosphogluconate dehydrogenase NADP-binding" evidence="11">
    <location>
        <begin position="5"/>
        <end position="161"/>
    </location>
</feature>
<evidence type="ECO:0000256" key="9">
    <source>
        <dbReference type="ARBA" id="ARBA00047312"/>
    </source>
</evidence>
<keyword evidence="1" id="KW-0521">NADP</keyword>
<keyword evidence="14" id="KW-1185">Reference proteome</keyword>
<reference evidence="13 14" key="1">
    <citation type="submission" date="2018-09" db="EMBL/GenBank/DDBJ databases">
        <title>Marinorhizobium profundi gen. nov., sp. nov., isolated from a deep-sea sediment sample from the New Britain Trench and proposal of Marinorhizobiaceae fam. nov. in the order Rhizobiales of the class Alphaproteobacteria.</title>
        <authorList>
            <person name="Cao J."/>
        </authorList>
    </citation>
    <scope>NUCLEOTIDE SEQUENCE [LARGE SCALE GENOMIC DNA]</scope>
    <source>
        <strain evidence="13 14">WS11</strain>
    </source>
</reference>
<evidence type="ECO:0000256" key="4">
    <source>
        <dbReference type="ARBA" id="ARBA00023277"/>
    </source>
</evidence>
<dbReference type="EMBL" id="CP032509">
    <property type="protein sequence ID" value="AZN71563.1"/>
    <property type="molecule type" value="Genomic_DNA"/>
</dbReference>
<dbReference type="NCBIfam" id="NF043037">
    <property type="entry name" value="ThreonDh"/>
    <property type="match status" value="1"/>
</dbReference>
<keyword evidence="2" id="KW-0560">Oxidoreductase</keyword>
<evidence type="ECO:0000313" key="14">
    <source>
        <dbReference type="Proteomes" id="UP000268192"/>
    </source>
</evidence>
<dbReference type="OrthoDB" id="9812907at2"/>
<dbReference type="GO" id="GO:0016616">
    <property type="term" value="F:oxidoreductase activity, acting on the CH-OH group of donors, NAD or NADP as acceptor"/>
    <property type="evidence" value="ECO:0007669"/>
    <property type="project" value="InterPro"/>
</dbReference>
<dbReference type="PANTHER" id="PTHR43060:SF17">
    <property type="entry name" value="L-THREONATE DEHYDROGENASE"/>
    <property type="match status" value="1"/>
</dbReference>
<evidence type="ECO:0000259" key="11">
    <source>
        <dbReference type="Pfam" id="PF03446"/>
    </source>
</evidence>
<dbReference type="InterPro" id="IPR015815">
    <property type="entry name" value="HIBADH-related"/>
</dbReference>
<comment type="similarity">
    <text evidence="6">Belongs to the HIBADH-related family. L-threonate dehydrogenase subfamily.</text>
</comment>
<dbReference type="InterPro" id="IPR036291">
    <property type="entry name" value="NAD(P)-bd_dom_sf"/>
</dbReference>
<comment type="function">
    <text evidence="5">Catalyzes oxidation of L-threonate to 2-oxo-tetronate. Can use either NAD(+) or NADP(+) as cosubstrate, with a preference for NAD(+).</text>
</comment>
<dbReference type="Proteomes" id="UP000268192">
    <property type="component" value="Chromosome"/>
</dbReference>
<dbReference type="GO" id="GO:0050661">
    <property type="term" value="F:NADP binding"/>
    <property type="evidence" value="ECO:0007669"/>
    <property type="project" value="InterPro"/>
</dbReference>
<evidence type="ECO:0000256" key="8">
    <source>
        <dbReference type="ARBA" id="ARBA00039407"/>
    </source>
</evidence>
<name>A0A3Q8XNC9_9HYPH</name>
<feature type="domain" description="3-hydroxyisobutyrate dehydrogenase-like NAD-binding" evidence="12">
    <location>
        <begin position="165"/>
        <end position="285"/>
    </location>
</feature>
<dbReference type="PIRSF" id="PIRSF000103">
    <property type="entry name" value="HIBADH"/>
    <property type="match status" value="1"/>
</dbReference>
<dbReference type="InterPro" id="IPR013328">
    <property type="entry name" value="6PGD_dom2"/>
</dbReference>
<accession>A0A3Q8XNC9</accession>
<dbReference type="EC" id="1.1.1.411" evidence="7"/>
<dbReference type="InterPro" id="IPR006115">
    <property type="entry name" value="6PGDH_NADP-bd"/>
</dbReference>
<dbReference type="Pfam" id="PF14833">
    <property type="entry name" value="NAD_binding_11"/>
    <property type="match status" value="1"/>
</dbReference>
<evidence type="ECO:0000256" key="10">
    <source>
        <dbReference type="PIRSR" id="PIRSR000103-1"/>
    </source>
</evidence>
<comment type="catalytic activity">
    <reaction evidence="9">
        <text>L-threonate + NAD(+) = 2-dehydro-L-erythronate + NADH + H(+)</text>
        <dbReference type="Rhea" id="RHEA:52548"/>
        <dbReference type="ChEBI" id="CHEBI:15378"/>
        <dbReference type="ChEBI" id="CHEBI:57540"/>
        <dbReference type="ChEBI" id="CHEBI:57561"/>
        <dbReference type="ChEBI" id="CHEBI:57945"/>
        <dbReference type="ChEBI" id="CHEBI:136669"/>
        <dbReference type="EC" id="1.1.1.411"/>
    </reaction>
</comment>
<evidence type="ECO:0000259" key="12">
    <source>
        <dbReference type="Pfam" id="PF14833"/>
    </source>
</evidence>
<dbReference type="AlphaFoldDB" id="A0A3Q8XNC9"/>
<keyword evidence="3" id="KW-0520">NAD</keyword>
<dbReference type="SUPFAM" id="SSF48179">
    <property type="entry name" value="6-phosphogluconate dehydrogenase C-terminal domain-like"/>
    <property type="match status" value="1"/>
</dbReference>
<evidence type="ECO:0000313" key="13">
    <source>
        <dbReference type="EMBL" id="AZN71563.1"/>
    </source>
</evidence>
<dbReference type="RefSeq" id="WP_126009873.1">
    <property type="nucleotide sequence ID" value="NZ_CP032509.1"/>
</dbReference>
<evidence type="ECO:0000256" key="6">
    <source>
        <dbReference type="ARBA" id="ARBA00037979"/>
    </source>
</evidence>
<dbReference type="Pfam" id="PF03446">
    <property type="entry name" value="NAD_binding_2"/>
    <property type="match status" value="1"/>
</dbReference>
<feature type="active site" evidence="10">
    <location>
        <position position="171"/>
    </location>
</feature>
<dbReference type="GO" id="GO:0051287">
    <property type="term" value="F:NAD binding"/>
    <property type="evidence" value="ECO:0007669"/>
    <property type="project" value="InterPro"/>
</dbReference>
<evidence type="ECO:0000256" key="7">
    <source>
        <dbReference type="ARBA" id="ARBA00038870"/>
    </source>
</evidence>
<dbReference type="InterPro" id="IPR050006">
    <property type="entry name" value="LtnD"/>
</dbReference>
<organism evidence="13 14">
    <name type="scientific">Georhizobium profundi</name>
    <dbReference type="NCBI Taxonomy" id="2341112"/>
    <lineage>
        <taxon>Bacteria</taxon>
        <taxon>Pseudomonadati</taxon>
        <taxon>Pseudomonadota</taxon>
        <taxon>Alphaproteobacteria</taxon>
        <taxon>Hyphomicrobiales</taxon>
        <taxon>Rhizobiaceae</taxon>
        <taxon>Georhizobium</taxon>
    </lineage>
</organism>
<gene>
    <name evidence="13" type="ORF">D5400_10025</name>
</gene>
<dbReference type="Gene3D" id="1.10.1040.10">
    <property type="entry name" value="N-(1-d-carboxylethyl)-l-norvaline Dehydrogenase, domain 2"/>
    <property type="match status" value="1"/>
</dbReference>
<dbReference type="Gene3D" id="3.40.50.720">
    <property type="entry name" value="NAD(P)-binding Rossmann-like Domain"/>
    <property type="match status" value="1"/>
</dbReference>
<evidence type="ECO:0000256" key="2">
    <source>
        <dbReference type="ARBA" id="ARBA00023002"/>
    </source>
</evidence>
<evidence type="ECO:0000256" key="1">
    <source>
        <dbReference type="ARBA" id="ARBA00022857"/>
    </source>
</evidence>
<proteinExistence type="inferred from homology"/>
<keyword evidence="4" id="KW-0119">Carbohydrate metabolism</keyword>